<reference evidence="1" key="1">
    <citation type="journal article" date="2021" name="Nat. Commun.">
        <title>Genetic determinants of endophytism in the Arabidopsis root mycobiome.</title>
        <authorList>
            <person name="Mesny F."/>
            <person name="Miyauchi S."/>
            <person name="Thiergart T."/>
            <person name="Pickel B."/>
            <person name="Atanasova L."/>
            <person name="Karlsson M."/>
            <person name="Huettel B."/>
            <person name="Barry K.W."/>
            <person name="Haridas S."/>
            <person name="Chen C."/>
            <person name="Bauer D."/>
            <person name="Andreopoulos W."/>
            <person name="Pangilinan J."/>
            <person name="LaButti K."/>
            <person name="Riley R."/>
            <person name="Lipzen A."/>
            <person name="Clum A."/>
            <person name="Drula E."/>
            <person name="Henrissat B."/>
            <person name="Kohler A."/>
            <person name="Grigoriev I.V."/>
            <person name="Martin F.M."/>
            <person name="Hacquard S."/>
        </authorList>
    </citation>
    <scope>NUCLEOTIDE SEQUENCE</scope>
    <source>
        <strain evidence="1">MPI-CAGE-AT-0023</strain>
    </source>
</reference>
<dbReference type="OrthoDB" id="10417328at2759"/>
<proteinExistence type="predicted"/>
<name>A0A9P9FVL4_FUSRE</name>
<dbReference type="GeneID" id="70224497"/>
<evidence type="ECO:0000313" key="2">
    <source>
        <dbReference type="Proteomes" id="UP000720189"/>
    </source>
</evidence>
<dbReference type="Proteomes" id="UP000720189">
    <property type="component" value="Unassembled WGS sequence"/>
</dbReference>
<accession>A0A9P9FVL4</accession>
<protein>
    <submittedName>
        <fullName evidence="1">Uncharacterized protein</fullName>
    </submittedName>
</protein>
<dbReference type="EMBL" id="JAGMUX010000033">
    <property type="protein sequence ID" value="KAH7208515.1"/>
    <property type="molecule type" value="Genomic_DNA"/>
</dbReference>
<dbReference type="AlphaFoldDB" id="A0A9P9FVL4"/>
<keyword evidence="2" id="KW-1185">Reference proteome</keyword>
<comment type="caution">
    <text evidence="1">The sequence shown here is derived from an EMBL/GenBank/DDBJ whole genome shotgun (WGS) entry which is preliminary data.</text>
</comment>
<dbReference type="RefSeq" id="XP_046041418.1">
    <property type="nucleotide sequence ID" value="XM_046194543.1"/>
</dbReference>
<sequence>MRHDNVSLVGGVFLFLRGQLVEVFCGGRSLSYRLPTQPNWADDNRKGFRRFG</sequence>
<organism evidence="1 2">
    <name type="scientific">Fusarium redolens</name>
    <dbReference type="NCBI Taxonomy" id="48865"/>
    <lineage>
        <taxon>Eukaryota</taxon>
        <taxon>Fungi</taxon>
        <taxon>Dikarya</taxon>
        <taxon>Ascomycota</taxon>
        <taxon>Pezizomycotina</taxon>
        <taxon>Sordariomycetes</taxon>
        <taxon>Hypocreomycetidae</taxon>
        <taxon>Hypocreales</taxon>
        <taxon>Nectriaceae</taxon>
        <taxon>Fusarium</taxon>
        <taxon>Fusarium redolens species complex</taxon>
    </lineage>
</organism>
<evidence type="ECO:0000313" key="1">
    <source>
        <dbReference type="EMBL" id="KAH7208515.1"/>
    </source>
</evidence>
<gene>
    <name evidence="1" type="ORF">BKA55DRAFT_586283</name>
</gene>